<feature type="region of interest" description="Disordered" evidence="1">
    <location>
        <begin position="1"/>
        <end position="57"/>
    </location>
</feature>
<dbReference type="OMA" id="LCALCEG"/>
<gene>
    <name evidence="2" type="ORF">CHC_T00006923001</name>
</gene>
<dbReference type="Gramene" id="CDF39966">
    <property type="protein sequence ID" value="CDF39966"/>
    <property type="gene ID" value="CHC_T00006923001"/>
</dbReference>
<reference evidence="3" key="1">
    <citation type="journal article" date="2013" name="Proc. Natl. Acad. Sci. U.S.A.">
        <title>Genome structure and metabolic features in the red seaweed Chondrus crispus shed light on evolution of the Archaeplastida.</title>
        <authorList>
            <person name="Collen J."/>
            <person name="Porcel B."/>
            <person name="Carre W."/>
            <person name="Ball S.G."/>
            <person name="Chaparro C."/>
            <person name="Tonon T."/>
            <person name="Barbeyron T."/>
            <person name="Michel G."/>
            <person name="Noel B."/>
            <person name="Valentin K."/>
            <person name="Elias M."/>
            <person name="Artiguenave F."/>
            <person name="Arun A."/>
            <person name="Aury J.M."/>
            <person name="Barbosa-Neto J.F."/>
            <person name="Bothwell J.H."/>
            <person name="Bouget F.Y."/>
            <person name="Brillet L."/>
            <person name="Cabello-Hurtado F."/>
            <person name="Capella-Gutierrez S."/>
            <person name="Charrier B."/>
            <person name="Cladiere L."/>
            <person name="Cock J.M."/>
            <person name="Coelho S.M."/>
            <person name="Colleoni C."/>
            <person name="Czjzek M."/>
            <person name="Da Silva C."/>
            <person name="Delage L."/>
            <person name="Denoeud F."/>
            <person name="Deschamps P."/>
            <person name="Dittami S.M."/>
            <person name="Gabaldon T."/>
            <person name="Gachon C.M."/>
            <person name="Groisillier A."/>
            <person name="Herve C."/>
            <person name="Jabbari K."/>
            <person name="Katinka M."/>
            <person name="Kloareg B."/>
            <person name="Kowalczyk N."/>
            <person name="Labadie K."/>
            <person name="Leblanc C."/>
            <person name="Lopez P.J."/>
            <person name="McLachlan D.H."/>
            <person name="Meslet-Cladiere L."/>
            <person name="Moustafa A."/>
            <person name="Nehr Z."/>
            <person name="Nyvall Collen P."/>
            <person name="Panaud O."/>
            <person name="Partensky F."/>
            <person name="Poulain J."/>
            <person name="Rensing S.A."/>
            <person name="Rousvoal S."/>
            <person name="Samson G."/>
            <person name="Symeonidi A."/>
            <person name="Weissenbach J."/>
            <person name="Zambounis A."/>
            <person name="Wincker P."/>
            <person name="Boyen C."/>
        </authorList>
    </citation>
    <scope>NUCLEOTIDE SEQUENCE [LARGE SCALE GENOMIC DNA]</scope>
    <source>
        <strain evidence="3">cv. Stackhouse</strain>
    </source>
</reference>
<evidence type="ECO:0000313" key="3">
    <source>
        <dbReference type="Proteomes" id="UP000012073"/>
    </source>
</evidence>
<evidence type="ECO:0000313" key="2">
    <source>
        <dbReference type="EMBL" id="CDF39966.1"/>
    </source>
</evidence>
<dbReference type="EMBL" id="HG002094">
    <property type="protein sequence ID" value="CDF39966.1"/>
    <property type="molecule type" value="Genomic_DNA"/>
</dbReference>
<proteinExistence type="predicted"/>
<dbReference type="KEGG" id="ccp:CHC_T00006923001"/>
<name>R7QR66_CHOCR</name>
<dbReference type="AlphaFoldDB" id="R7QR66"/>
<dbReference type="OrthoDB" id="10425106at2759"/>
<dbReference type="GeneID" id="17317971"/>
<accession>R7QR66</accession>
<evidence type="ECO:0000256" key="1">
    <source>
        <dbReference type="SAM" id="MobiDB-lite"/>
    </source>
</evidence>
<dbReference type="RefSeq" id="XP_005710260.1">
    <property type="nucleotide sequence ID" value="XM_005710203.1"/>
</dbReference>
<sequence length="163" mass="17538">MENSGAFVSPLPVLSQRRPAPVKSRVCMAADKPDEKKPSGAGKPKPGSRPKKTIKSTATWANVFLPQFGRKGPGSNPDWDLRPASLRKEEEGRGICDHCKGTGSTKCSFCSGLTHVGADGKVRPCPACDGNVTVMCSVCFGTKKQIEMTGNWWERGIASLFKE</sequence>
<protein>
    <submittedName>
        <fullName evidence="2">Uncharacterized protein</fullName>
    </submittedName>
</protein>
<organism evidence="2 3">
    <name type="scientific">Chondrus crispus</name>
    <name type="common">Carrageen Irish moss</name>
    <name type="synonym">Polymorpha crispa</name>
    <dbReference type="NCBI Taxonomy" id="2769"/>
    <lineage>
        <taxon>Eukaryota</taxon>
        <taxon>Rhodophyta</taxon>
        <taxon>Florideophyceae</taxon>
        <taxon>Rhodymeniophycidae</taxon>
        <taxon>Gigartinales</taxon>
        <taxon>Gigartinaceae</taxon>
        <taxon>Chondrus</taxon>
    </lineage>
</organism>
<dbReference type="Proteomes" id="UP000012073">
    <property type="component" value="Unassembled WGS sequence"/>
</dbReference>
<keyword evidence="3" id="KW-1185">Reference proteome</keyword>